<gene>
    <name evidence="2" type="ORF">XENOCAPTIV_015566</name>
</gene>
<accession>A0ABV0S748</accession>
<keyword evidence="1" id="KW-1133">Transmembrane helix</keyword>
<reference evidence="2 3" key="1">
    <citation type="submission" date="2021-06" db="EMBL/GenBank/DDBJ databases">
        <authorList>
            <person name="Palmer J.M."/>
        </authorList>
    </citation>
    <scope>NUCLEOTIDE SEQUENCE [LARGE SCALE GENOMIC DNA]</scope>
    <source>
        <strain evidence="2 3">XC_2019</strain>
        <tissue evidence="2">Muscle</tissue>
    </source>
</reference>
<name>A0ABV0S748_9TELE</name>
<evidence type="ECO:0000313" key="2">
    <source>
        <dbReference type="EMBL" id="MEQ2216390.1"/>
    </source>
</evidence>
<keyword evidence="1" id="KW-0472">Membrane</keyword>
<proteinExistence type="predicted"/>
<protein>
    <submittedName>
        <fullName evidence="2">Uncharacterized protein</fullName>
    </submittedName>
</protein>
<organism evidence="2 3">
    <name type="scientific">Xenoophorus captivus</name>
    <dbReference type="NCBI Taxonomy" id="1517983"/>
    <lineage>
        <taxon>Eukaryota</taxon>
        <taxon>Metazoa</taxon>
        <taxon>Chordata</taxon>
        <taxon>Craniata</taxon>
        <taxon>Vertebrata</taxon>
        <taxon>Euteleostomi</taxon>
        <taxon>Actinopterygii</taxon>
        <taxon>Neopterygii</taxon>
        <taxon>Teleostei</taxon>
        <taxon>Neoteleostei</taxon>
        <taxon>Acanthomorphata</taxon>
        <taxon>Ovalentaria</taxon>
        <taxon>Atherinomorphae</taxon>
        <taxon>Cyprinodontiformes</taxon>
        <taxon>Goodeidae</taxon>
        <taxon>Xenoophorus</taxon>
    </lineage>
</organism>
<dbReference type="Proteomes" id="UP001434883">
    <property type="component" value="Unassembled WGS sequence"/>
</dbReference>
<dbReference type="EMBL" id="JAHRIN010070443">
    <property type="protein sequence ID" value="MEQ2216390.1"/>
    <property type="molecule type" value="Genomic_DNA"/>
</dbReference>
<sequence>MFFFLSSSPLSISLLPFPHFLPLFISSVFPFSLHSISPSFCYFFLVFYPSFLPSLPQSFIVFFLAPCSSTLTSVLLQSFLPSVLSSIFLIFLLFLPQIFLPFLLFSPYFFSSVLPFILFFPKICILPCQLQSFFLFFPPSFSLFRLLKA</sequence>
<evidence type="ECO:0000256" key="1">
    <source>
        <dbReference type="SAM" id="Phobius"/>
    </source>
</evidence>
<keyword evidence="3" id="KW-1185">Reference proteome</keyword>
<keyword evidence="1" id="KW-0812">Transmembrane</keyword>
<evidence type="ECO:0000313" key="3">
    <source>
        <dbReference type="Proteomes" id="UP001434883"/>
    </source>
</evidence>
<comment type="caution">
    <text evidence="2">The sequence shown here is derived from an EMBL/GenBank/DDBJ whole genome shotgun (WGS) entry which is preliminary data.</text>
</comment>
<feature type="transmembrane region" description="Helical" evidence="1">
    <location>
        <begin position="20"/>
        <end position="47"/>
    </location>
</feature>